<dbReference type="RefSeq" id="WP_163991233.1">
    <property type="nucleotide sequence ID" value="NZ_WUEY01000016.1"/>
</dbReference>
<organism evidence="1 2">
    <name type="scientific">Rhizobium lusitanum</name>
    <dbReference type="NCBI Taxonomy" id="293958"/>
    <lineage>
        <taxon>Bacteria</taxon>
        <taxon>Pseudomonadati</taxon>
        <taxon>Pseudomonadota</taxon>
        <taxon>Alphaproteobacteria</taxon>
        <taxon>Hyphomicrobiales</taxon>
        <taxon>Rhizobiaceae</taxon>
        <taxon>Rhizobium/Agrobacterium group</taxon>
        <taxon>Rhizobium</taxon>
    </lineage>
</organism>
<accession>A0A6L9UAV7</accession>
<proteinExistence type="predicted"/>
<name>A0A6L9UAV7_9HYPH</name>
<dbReference type="EMBL" id="WUEY01000016">
    <property type="protein sequence ID" value="NEI73165.1"/>
    <property type="molecule type" value="Genomic_DNA"/>
</dbReference>
<evidence type="ECO:0008006" key="3">
    <source>
        <dbReference type="Google" id="ProtNLM"/>
    </source>
</evidence>
<evidence type="ECO:0000313" key="2">
    <source>
        <dbReference type="Proteomes" id="UP000483035"/>
    </source>
</evidence>
<sequence length="78" mass="8551">MKPGGKSSPTRSILFSVIEPCATATDLFDQKAGQWEGLTSMFGEMEQMHPQDIAEAVAFIVTNQRRVAIIEIVVLPTD</sequence>
<reference evidence="1 2" key="1">
    <citation type="submission" date="2019-12" db="EMBL/GenBank/DDBJ databases">
        <title>Rhizobium genotypes associated with high levels of biological nitrogen fixation by grain legumes in a temperate-maritime cropping system.</title>
        <authorList>
            <person name="Maluk M."/>
            <person name="Francesc Ferrando Molina F."/>
            <person name="Lopez Del Egido L."/>
            <person name="Lafos M."/>
            <person name="Langarica-Fuentes A."/>
            <person name="Gebre Yohannes G."/>
            <person name="Young M.W."/>
            <person name="Martin P."/>
            <person name="Gantlett R."/>
            <person name="Kenicer G."/>
            <person name="Hawes C."/>
            <person name="Begg G.S."/>
            <person name="Quilliam R.S."/>
            <person name="Squire G.R."/>
            <person name="Poole P.S."/>
            <person name="Young P.W."/>
            <person name="Iannetta P.M."/>
            <person name="James E.K."/>
        </authorList>
    </citation>
    <scope>NUCLEOTIDE SEQUENCE [LARGE SCALE GENOMIC DNA]</scope>
    <source>
        <strain evidence="1 2">JHI1118</strain>
    </source>
</reference>
<evidence type="ECO:0000313" key="1">
    <source>
        <dbReference type="EMBL" id="NEI73165.1"/>
    </source>
</evidence>
<protein>
    <recommendedName>
        <fullName evidence="3">Short chain dehydrogenase</fullName>
    </recommendedName>
</protein>
<dbReference type="Proteomes" id="UP000483035">
    <property type="component" value="Unassembled WGS sequence"/>
</dbReference>
<gene>
    <name evidence="1" type="ORF">GR212_26755</name>
</gene>
<comment type="caution">
    <text evidence="1">The sequence shown here is derived from an EMBL/GenBank/DDBJ whole genome shotgun (WGS) entry which is preliminary data.</text>
</comment>
<dbReference type="AlphaFoldDB" id="A0A6L9UAV7"/>